<name>E7GRF0_CLOS6</name>
<accession>E7GRF0</accession>
<sequence length="218" mass="25270">MKFAFVQIARSRMNAKFVTSAIPALENTQKVNALMVGLNQIIDILYSRLVIDYMIEQIKLFPDGEQKNVRLYVEHDTTVDNWIREYHYLHSVPAGAILRFCFKNASEEILGCMMWGRPTSRKINQKNILELTRMYFVDDTEAFIESKCLSMARKYIRKHCPNVKGLIAYSSTGAGHEGIVYQADNWYALGGQKGGNWENREHRINRDLSTKIRWTRSP</sequence>
<protein>
    <submittedName>
        <fullName evidence="1">Uncharacterized protein</fullName>
    </submittedName>
</protein>
<proteinExistence type="predicted"/>
<gene>
    <name evidence="1" type="ORF">HMPREF9474_03495</name>
</gene>
<dbReference type="EMBL" id="ADLQ01000078">
    <property type="protein sequence ID" value="EGA92606.1"/>
    <property type="molecule type" value="Genomic_DNA"/>
</dbReference>
<dbReference type="InterPro" id="IPR057895">
    <property type="entry name" value="Mom"/>
</dbReference>
<evidence type="ECO:0000313" key="1">
    <source>
        <dbReference type="EMBL" id="EGA92606.1"/>
    </source>
</evidence>
<keyword evidence="2" id="KW-1185">Reference proteome</keyword>
<dbReference type="AlphaFoldDB" id="E7GRF0"/>
<dbReference type="STRING" id="1512.GCA_900049235_03770"/>
<dbReference type="Proteomes" id="UP000002970">
    <property type="component" value="Unassembled WGS sequence"/>
</dbReference>
<comment type="caution">
    <text evidence="1">The sequence shown here is derived from an EMBL/GenBank/DDBJ whole genome shotgun (WGS) entry which is preliminary data.</text>
</comment>
<reference evidence="1 2" key="1">
    <citation type="submission" date="2010-12" db="EMBL/GenBank/DDBJ databases">
        <title>The Genome Sequence of Clostridium symbiosum strain WAL-14163.</title>
        <authorList>
            <person name="Earl A."/>
            <person name="Ward D."/>
            <person name="Feldgarden M."/>
            <person name="Gevers D."/>
            <person name="Finegold S.M."/>
            <person name="Summanen P.H."/>
            <person name="Molitoris D.R."/>
            <person name="Vaisanen M.L."/>
            <person name="Daigneault M."/>
            <person name="Young S.K."/>
            <person name="Zeng Q."/>
            <person name="Gargeya S."/>
            <person name="Fitzgerald M."/>
            <person name="Haas B."/>
            <person name="Abouelleil A."/>
            <person name="Alvarado L."/>
            <person name="Arachchi H.M."/>
            <person name="Berlin A."/>
            <person name="Brown A."/>
            <person name="Chapman S.B."/>
            <person name="Chen Z."/>
            <person name="Dunbar C."/>
            <person name="Freedman E."/>
            <person name="Gearin G."/>
            <person name="Gellesch M."/>
            <person name="Goldberg J."/>
            <person name="Griggs A."/>
            <person name="Gujja S."/>
            <person name="Heilman E."/>
            <person name="Heiman D."/>
            <person name="Howarth C."/>
            <person name="Larson L."/>
            <person name="Lui A."/>
            <person name="MacDonald P.J.P."/>
            <person name="Mehta T."/>
            <person name="Montmayeur A."/>
            <person name="Murphy C."/>
            <person name="Neiman D."/>
            <person name="Pearson M."/>
            <person name="Priest M."/>
            <person name="Roberts A."/>
            <person name="Saif S."/>
            <person name="Shea T."/>
            <person name="Shenoy N."/>
            <person name="Sisk P."/>
            <person name="Stolte C."/>
            <person name="Sykes S."/>
            <person name="White J."/>
            <person name="Yandava C."/>
            <person name="Nusbaum C."/>
            <person name="Birren B."/>
        </authorList>
    </citation>
    <scope>NUCLEOTIDE SEQUENCE [LARGE SCALE GENOMIC DNA]</scope>
    <source>
        <strain evidence="1 2">WAL-14163</strain>
    </source>
</reference>
<dbReference type="Pfam" id="PF25680">
    <property type="entry name" value="Mom"/>
    <property type="match status" value="1"/>
</dbReference>
<evidence type="ECO:0000313" key="2">
    <source>
        <dbReference type="Proteomes" id="UP000002970"/>
    </source>
</evidence>
<dbReference type="HOGENOM" id="CLU_110163_0_0_9"/>
<organism evidence="1 2">
    <name type="scientific">Clostridium symbiosum (strain WAL-14163)</name>
    <dbReference type="NCBI Taxonomy" id="742740"/>
    <lineage>
        <taxon>Bacteria</taxon>
        <taxon>Bacillati</taxon>
        <taxon>Bacillota</taxon>
        <taxon>Clostridia</taxon>
        <taxon>Lachnospirales</taxon>
        <taxon>Lachnospiraceae</taxon>
        <taxon>Otoolea</taxon>
    </lineage>
</organism>